<dbReference type="Pfam" id="PF06580">
    <property type="entry name" value="His_kinase"/>
    <property type="match status" value="1"/>
</dbReference>
<dbReference type="Gene3D" id="3.30.450.20">
    <property type="entry name" value="PAS domain"/>
    <property type="match status" value="1"/>
</dbReference>
<dbReference type="Gene3D" id="3.30.565.10">
    <property type="entry name" value="Histidine kinase-like ATPase, C-terminal domain"/>
    <property type="match status" value="1"/>
</dbReference>
<keyword evidence="12" id="KW-1185">Reference proteome</keyword>
<dbReference type="InterPro" id="IPR036890">
    <property type="entry name" value="HATPase_C_sf"/>
</dbReference>
<evidence type="ECO:0000313" key="11">
    <source>
        <dbReference type="EMBL" id="MBC5711385.1"/>
    </source>
</evidence>
<dbReference type="SUPFAM" id="SSF158472">
    <property type="entry name" value="HAMP domain-like"/>
    <property type="match status" value="1"/>
</dbReference>
<evidence type="ECO:0000259" key="10">
    <source>
        <dbReference type="PROSITE" id="PS50885"/>
    </source>
</evidence>
<evidence type="ECO:0000313" key="12">
    <source>
        <dbReference type="Proteomes" id="UP000634672"/>
    </source>
</evidence>
<evidence type="ECO:0000256" key="7">
    <source>
        <dbReference type="ARBA" id="ARBA00022989"/>
    </source>
</evidence>
<protein>
    <submittedName>
        <fullName evidence="11">Sensor histidine kinase</fullName>
    </submittedName>
</protein>
<comment type="caution">
    <text evidence="11">The sequence shown here is derived from an EMBL/GenBank/DDBJ whole genome shotgun (WGS) entry which is preliminary data.</text>
</comment>
<feature type="domain" description="HAMP" evidence="10">
    <location>
        <begin position="329"/>
        <end position="381"/>
    </location>
</feature>
<dbReference type="PANTHER" id="PTHR34220">
    <property type="entry name" value="SENSOR HISTIDINE KINASE YPDA"/>
    <property type="match status" value="1"/>
</dbReference>
<keyword evidence="7 9" id="KW-1133">Transmembrane helix</keyword>
<proteinExistence type="predicted"/>
<keyword evidence="5 9" id="KW-0812">Transmembrane</keyword>
<accession>A0ABR7HE02</accession>
<sequence length="596" mass="68093">MKGKRKKGKLRTKLMMTYCTLILLYAVACSAVLYFGTQYMVINDEIDRAKEVNGGISASLDSFLRIVDRMAIQISADDTIQQIMKADYTSVENSLYFLKENQSKAFKLMEGFRSISPNIAGIFLYRNDGYKYFDYSRNLSMESIEENSRQFRDEFIQRGDYKAIIGPYNTRYDNVPSRRAITLIRRIPNVDMLFKTRQDRELGFISIEIEVDQLINEIISFTDLGISGDFMILSEEGQVIYSTRGEKAPRLDKKMIQSLRGDESSIYGKYMGEDTLFTCSISPYTDWSVISFVAKKELRRPVKKVGSYMLIAGITGVLLAGAVTVVISRNIVRPVYKIKDMLGEIEKGKFGGTVAIDTNDELSLLGEGYNRMSLRLSKLIEEIYESEEKKRKAEIVALQSQINPHFIYNTLSTIRQMAAIQQRKGIEDMAECLIKLLRSAARYENELITISDEIDLLRAYIYIQETRYVGKFFVSIDVADDVLNCLTINLILQPVVENAIFHGIVPKKGSGTIRITVMGVGEDIEYQVHDDGVGMNLMMWKEILEHPQEDDYQKLGIYNVQRRLQLSFGKDYGLSLKEGVKEGTTIIIRIPRKNRE</sequence>
<gene>
    <name evidence="11" type="ORF">H8S75_25960</name>
</gene>
<dbReference type="PROSITE" id="PS50885">
    <property type="entry name" value="HAMP"/>
    <property type="match status" value="1"/>
</dbReference>
<keyword evidence="2" id="KW-1003">Cell membrane</keyword>
<evidence type="ECO:0000256" key="2">
    <source>
        <dbReference type="ARBA" id="ARBA00022475"/>
    </source>
</evidence>
<keyword evidence="3" id="KW-0597">Phosphoprotein</keyword>
<keyword evidence="4" id="KW-0808">Transferase</keyword>
<evidence type="ECO:0000256" key="4">
    <source>
        <dbReference type="ARBA" id="ARBA00022679"/>
    </source>
</evidence>
<dbReference type="InterPro" id="IPR010559">
    <property type="entry name" value="Sig_transdc_His_kin_internal"/>
</dbReference>
<keyword evidence="8 9" id="KW-0472">Membrane</keyword>
<dbReference type="SMART" id="SM00304">
    <property type="entry name" value="HAMP"/>
    <property type="match status" value="1"/>
</dbReference>
<dbReference type="Proteomes" id="UP000634672">
    <property type="component" value="Unassembled WGS sequence"/>
</dbReference>
<dbReference type="Pfam" id="PF02518">
    <property type="entry name" value="HATPase_c"/>
    <property type="match status" value="1"/>
</dbReference>
<evidence type="ECO:0000256" key="6">
    <source>
        <dbReference type="ARBA" id="ARBA00022777"/>
    </source>
</evidence>
<reference evidence="11 12" key="1">
    <citation type="submission" date="2020-08" db="EMBL/GenBank/DDBJ databases">
        <title>Genome public.</title>
        <authorList>
            <person name="Liu C."/>
            <person name="Sun Q."/>
        </authorList>
    </citation>
    <scope>NUCLEOTIDE SEQUENCE [LARGE SCALE GENOMIC DNA]</scope>
    <source>
        <strain evidence="11 12">NSJ-66</strain>
    </source>
</reference>
<evidence type="ECO:0000256" key="3">
    <source>
        <dbReference type="ARBA" id="ARBA00022553"/>
    </source>
</evidence>
<dbReference type="InterPro" id="IPR003594">
    <property type="entry name" value="HATPase_dom"/>
</dbReference>
<evidence type="ECO:0000256" key="8">
    <source>
        <dbReference type="ARBA" id="ARBA00023136"/>
    </source>
</evidence>
<dbReference type="Pfam" id="PF00672">
    <property type="entry name" value="HAMP"/>
    <property type="match status" value="1"/>
</dbReference>
<dbReference type="Gene3D" id="1.10.287.130">
    <property type="match status" value="1"/>
</dbReference>
<feature type="transmembrane region" description="Helical" evidence="9">
    <location>
        <begin position="305"/>
        <end position="327"/>
    </location>
</feature>
<dbReference type="EMBL" id="JACOPB010000018">
    <property type="protein sequence ID" value="MBC5711385.1"/>
    <property type="molecule type" value="Genomic_DNA"/>
</dbReference>
<dbReference type="Pfam" id="PF02743">
    <property type="entry name" value="dCache_1"/>
    <property type="match status" value="1"/>
</dbReference>
<evidence type="ECO:0000256" key="1">
    <source>
        <dbReference type="ARBA" id="ARBA00004651"/>
    </source>
</evidence>
<dbReference type="InterPro" id="IPR050640">
    <property type="entry name" value="Bact_2-comp_sensor_kinase"/>
</dbReference>
<dbReference type="InterPro" id="IPR033479">
    <property type="entry name" value="dCache_1"/>
</dbReference>
<dbReference type="RefSeq" id="WP_187024005.1">
    <property type="nucleotide sequence ID" value="NZ_JACOPB010000018.1"/>
</dbReference>
<evidence type="ECO:0000256" key="9">
    <source>
        <dbReference type="SAM" id="Phobius"/>
    </source>
</evidence>
<dbReference type="GO" id="GO:0016301">
    <property type="term" value="F:kinase activity"/>
    <property type="evidence" value="ECO:0007669"/>
    <property type="project" value="UniProtKB-KW"/>
</dbReference>
<name>A0ABR7HE02_9FIRM</name>
<dbReference type="PANTHER" id="PTHR34220:SF7">
    <property type="entry name" value="SENSOR HISTIDINE KINASE YPDA"/>
    <property type="match status" value="1"/>
</dbReference>
<comment type="subcellular location">
    <subcellularLocation>
        <location evidence="1">Cell membrane</location>
        <topology evidence="1">Multi-pass membrane protein</topology>
    </subcellularLocation>
</comment>
<organism evidence="11 12">
    <name type="scientific">Hungatella hominis</name>
    <dbReference type="NCBI Taxonomy" id="2763050"/>
    <lineage>
        <taxon>Bacteria</taxon>
        <taxon>Bacillati</taxon>
        <taxon>Bacillota</taxon>
        <taxon>Clostridia</taxon>
        <taxon>Lachnospirales</taxon>
        <taxon>Lachnospiraceae</taxon>
        <taxon>Hungatella</taxon>
    </lineage>
</organism>
<evidence type="ECO:0000256" key="5">
    <source>
        <dbReference type="ARBA" id="ARBA00022692"/>
    </source>
</evidence>
<dbReference type="CDD" id="cd06225">
    <property type="entry name" value="HAMP"/>
    <property type="match status" value="1"/>
</dbReference>
<dbReference type="SUPFAM" id="SSF55874">
    <property type="entry name" value="ATPase domain of HSP90 chaperone/DNA topoisomerase II/histidine kinase"/>
    <property type="match status" value="1"/>
</dbReference>
<dbReference type="InterPro" id="IPR003660">
    <property type="entry name" value="HAMP_dom"/>
</dbReference>
<keyword evidence="6 11" id="KW-0418">Kinase</keyword>